<accession>A0A7J6IA17</accession>
<dbReference type="GO" id="GO:0008936">
    <property type="term" value="F:nicotinamidase activity"/>
    <property type="evidence" value="ECO:0007669"/>
    <property type="project" value="InterPro"/>
</dbReference>
<dbReference type="EMBL" id="JAATIQ010000003">
    <property type="protein sequence ID" value="KAF4403530.1"/>
    <property type="molecule type" value="Genomic_DNA"/>
</dbReference>
<gene>
    <name evidence="1" type="ORF">G4B88_002383</name>
</gene>
<dbReference type="PANTHER" id="PTHR47297">
    <property type="match status" value="1"/>
</dbReference>
<dbReference type="SUPFAM" id="SSF52172">
    <property type="entry name" value="CheY-like"/>
    <property type="match status" value="1"/>
</dbReference>
<sequence length="280" mass="31507">MFTFNPTSFDPLISLNLLWRKRRLVSHLIGCLRSNSTSKMEMASKITKHALNLLRENKNGYDVVISDVHMSDMDGFKLLERIGLEMDLPDELPVNQEPFIISGDVKTGLVLVDIVNGFCTVGAGNMAQELSAKENGLFMVSWTPMIQTFLNILTLLIKYSLQWLENESNVTLRCKDCIDGGSIEKDRSNVFVNWVKNNQIKAISVVGICTDICVLDFVCFTLSSRNCRHLPPLEDVIVYSRGCATYDIPVHVARTSKDLISHVPQVPFSTIKFTSVLIWC</sequence>
<dbReference type="InterPro" id="IPR036380">
    <property type="entry name" value="Isochorismatase-like_sf"/>
</dbReference>
<dbReference type="GO" id="GO:0019365">
    <property type="term" value="P:pyridine nucleotide salvage"/>
    <property type="evidence" value="ECO:0007669"/>
    <property type="project" value="InterPro"/>
</dbReference>
<dbReference type="AlphaFoldDB" id="A0A7J6IA17"/>
<dbReference type="InterPro" id="IPR011006">
    <property type="entry name" value="CheY-like_superfamily"/>
</dbReference>
<evidence type="ECO:0000313" key="1">
    <source>
        <dbReference type="EMBL" id="KAF4403530.1"/>
    </source>
</evidence>
<dbReference type="Proteomes" id="UP000583929">
    <property type="component" value="Unassembled WGS sequence"/>
</dbReference>
<evidence type="ECO:0008006" key="3">
    <source>
        <dbReference type="Google" id="ProtNLM"/>
    </source>
</evidence>
<dbReference type="PANTHER" id="PTHR47297:SF3">
    <property type="entry name" value="NICOTINAMIDASE 1"/>
    <property type="match status" value="1"/>
</dbReference>
<protein>
    <recommendedName>
        <fullName evidence="3">Response regulatory domain-containing protein</fullName>
    </recommendedName>
</protein>
<organism evidence="1 2">
    <name type="scientific">Cannabis sativa</name>
    <name type="common">Hemp</name>
    <name type="synonym">Marijuana</name>
    <dbReference type="NCBI Taxonomy" id="3483"/>
    <lineage>
        <taxon>Eukaryota</taxon>
        <taxon>Viridiplantae</taxon>
        <taxon>Streptophyta</taxon>
        <taxon>Embryophyta</taxon>
        <taxon>Tracheophyta</taxon>
        <taxon>Spermatophyta</taxon>
        <taxon>Magnoliopsida</taxon>
        <taxon>eudicotyledons</taxon>
        <taxon>Gunneridae</taxon>
        <taxon>Pentapetalae</taxon>
        <taxon>rosids</taxon>
        <taxon>fabids</taxon>
        <taxon>Rosales</taxon>
        <taxon>Cannabaceae</taxon>
        <taxon>Cannabis</taxon>
    </lineage>
</organism>
<proteinExistence type="predicted"/>
<keyword evidence="2" id="KW-1185">Reference proteome</keyword>
<reference evidence="1 2" key="1">
    <citation type="journal article" date="2020" name="bioRxiv">
        <title>Sequence and annotation of 42 cannabis genomes reveals extensive copy number variation in cannabinoid synthesis and pathogen resistance genes.</title>
        <authorList>
            <person name="Mckernan K.J."/>
            <person name="Helbert Y."/>
            <person name="Kane L.T."/>
            <person name="Ebling H."/>
            <person name="Zhang L."/>
            <person name="Liu B."/>
            <person name="Eaton Z."/>
            <person name="Mclaughlin S."/>
            <person name="Kingan S."/>
            <person name="Baybayan P."/>
            <person name="Concepcion G."/>
            <person name="Jordan M."/>
            <person name="Riva A."/>
            <person name="Barbazuk W."/>
            <person name="Harkins T."/>
        </authorList>
    </citation>
    <scope>NUCLEOTIDE SEQUENCE [LARGE SCALE GENOMIC DNA]</scope>
    <source>
        <strain evidence="2">cv. Jamaican Lion 4</strain>
        <tissue evidence="1">Leaf</tissue>
    </source>
</reference>
<evidence type="ECO:0000313" key="2">
    <source>
        <dbReference type="Proteomes" id="UP000583929"/>
    </source>
</evidence>
<dbReference type="Gene3D" id="3.40.50.2300">
    <property type="match status" value="1"/>
</dbReference>
<comment type="caution">
    <text evidence="1">The sequence shown here is derived from an EMBL/GenBank/DDBJ whole genome shotgun (WGS) entry which is preliminary data.</text>
</comment>
<name>A0A7J6IA17_CANSA</name>
<dbReference type="SUPFAM" id="SSF52499">
    <property type="entry name" value="Isochorismatase-like hydrolases"/>
    <property type="match status" value="1"/>
</dbReference>
<dbReference type="InterPro" id="IPR044717">
    <property type="entry name" value="NIC1"/>
</dbReference>
<dbReference type="Gene3D" id="3.40.50.850">
    <property type="entry name" value="Isochorismatase-like"/>
    <property type="match status" value="1"/>
</dbReference>